<evidence type="ECO:0000256" key="1">
    <source>
        <dbReference type="SAM" id="MobiDB-lite"/>
    </source>
</evidence>
<accession>A0ABY7ZPN2</accession>
<proteinExistence type="predicted"/>
<evidence type="ECO:0000313" key="2">
    <source>
        <dbReference type="EMBL" id="WDZ84386.1"/>
    </source>
</evidence>
<dbReference type="Gene3D" id="3.30.300.20">
    <property type="match status" value="1"/>
</dbReference>
<feature type="region of interest" description="Disordered" evidence="1">
    <location>
        <begin position="1"/>
        <end position="20"/>
    </location>
</feature>
<evidence type="ECO:0000313" key="3">
    <source>
        <dbReference type="Proteomes" id="UP001219605"/>
    </source>
</evidence>
<protein>
    <submittedName>
        <fullName evidence="2">OsmC family protein</fullName>
    </submittedName>
</protein>
<dbReference type="SUPFAM" id="SSF82784">
    <property type="entry name" value="OsmC-like"/>
    <property type="match status" value="1"/>
</dbReference>
<dbReference type="RefSeq" id="WP_275030948.1">
    <property type="nucleotide sequence ID" value="NZ_CP118615.1"/>
</dbReference>
<organism evidence="2 3">
    <name type="scientific">Micromonospora cathayae</name>
    <dbReference type="NCBI Taxonomy" id="3028804"/>
    <lineage>
        <taxon>Bacteria</taxon>
        <taxon>Bacillati</taxon>
        <taxon>Actinomycetota</taxon>
        <taxon>Actinomycetes</taxon>
        <taxon>Micromonosporales</taxon>
        <taxon>Micromonosporaceae</taxon>
        <taxon>Micromonospora</taxon>
    </lineage>
</organism>
<feature type="compositionally biased region" description="Polar residues" evidence="1">
    <location>
        <begin position="1"/>
        <end position="15"/>
    </location>
</feature>
<dbReference type="InterPro" id="IPR015946">
    <property type="entry name" value="KH_dom-like_a/b"/>
</dbReference>
<dbReference type="InterPro" id="IPR003718">
    <property type="entry name" value="OsmC/Ohr_fam"/>
</dbReference>
<sequence length="155" mass="17170">MTTPDSGTARNTPDSGTERKPYVLALRTTEVVGRFTATGADTTFTIDNSKLLEKPEHPGTAEYFLASLAGCALNIIAARSVEWELPYPRLELDASYLVDADDSTRFERIGLRFRFTATPAEQSRRYVDDFTARCPIYNTLVRGGTPITIEVQVDS</sequence>
<keyword evidence="3" id="KW-1185">Reference proteome</keyword>
<dbReference type="InterPro" id="IPR036102">
    <property type="entry name" value="OsmC/Ohrsf"/>
</dbReference>
<reference evidence="2 3" key="1">
    <citation type="submission" date="2023-02" db="EMBL/GenBank/DDBJ databases">
        <authorList>
            <person name="Mo P."/>
        </authorList>
    </citation>
    <scope>NUCLEOTIDE SEQUENCE [LARGE SCALE GENOMIC DNA]</scope>
    <source>
        <strain evidence="2 3">HUAS 3</strain>
    </source>
</reference>
<dbReference type="EMBL" id="CP118615">
    <property type="protein sequence ID" value="WDZ84386.1"/>
    <property type="molecule type" value="Genomic_DNA"/>
</dbReference>
<gene>
    <name evidence="2" type="ORF">PVK37_28750</name>
</gene>
<dbReference type="Pfam" id="PF02566">
    <property type="entry name" value="OsmC"/>
    <property type="match status" value="1"/>
</dbReference>
<name>A0ABY7ZPN2_9ACTN</name>
<dbReference type="Proteomes" id="UP001219605">
    <property type="component" value="Chromosome"/>
</dbReference>